<keyword evidence="3" id="KW-0238">DNA-binding</keyword>
<evidence type="ECO:0000256" key="1">
    <source>
        <dbReference type="ARBA" id="ARBA00023015"/>
    </source>
</evidence>
<dbReference type="CDD" id="cd06171">
    <property type="entry name" value="Sigma70_r4"/>
    <property type="match status" value="1"/>
</dbReference>
<keyword evidence="4" id="KW-0804">Transcription</keyword>
<dbReference type="Pfam" id="PF04545">
    <property type="entry name" value="Sigma70_r4"/>
    <property type="match status" value="1"/>
</dbReference>
<feature type="domain" description="RNA polymerase sigma-70 region 2" evidence="6">
    <location>
        <begin position="41"/>
        <end position="109"/>
    </location>
</feature>
<dbReference type="InterPro" id="IPR007627">
    <property type="entry name" value="RNA_pol_sigma70_r2"/>
</dbReference>
<dbReference type="RefSeq" id="WP_215792294.1">
    <property type="nucleotide sequence ID" value="NZ_JAHKKG010000010.1"/>
</dbReference>
<comment type="caution">
    <text evidence="8">The sequence shown here is derived from an EMBL/GenBank/DDBJ whole genome shotgun (WGS) entry which is preliminary data.</text>
</comment>
<feature type="domain" description="RNA polymerase sigma-70 region 3" evidence="5">
    <location>
        <begin position="120"/>
        <end position="189"/>
    </location>
</feature>
<dbReference type="SUPFAM" id="SSF88659">
    <property type="entry name" value="Sigma3 and sigma4 domains of RNA polymerase sigma factors"/>
    <property type="match status" value="2"/>
</dbReference>
<dbReference type="Proteomes" id="UP001519654">
    <property type="component" value="Unassembled WGS sequence"/>
</dbReference>
<evidence type="ECO:0000259" key="5">
    <source>
        <dbReference type="Pfam" id="PF04539"/>
    </source>
</evidence>
<dbReference type="EMBL" id="JAHKKG010000010">
    <property type="protein sequence ID" value="MBU2668044.1"/>
    <property type="molecule type" value="Genomic_DNA"/>
</dbReference>
<evidence type="ECO:0000256" key="4">
    <source>
        <dbReference type="ARBA" id="ARBA00023163"/>
    </source>
</evidence>
<evidence type="ECO:0000259" key="6">
    <source>
        <dbReference type="Pfam" id="PF04542"/>
    </source>
</evidence>
<dbReference type="InterPro" id="IPR013325">
    <property type="entry name" value="RNA_pol_sigma_r2"/>
</dbReference>
<dbReference type="PANTHER" id="PTHR30385:SF4">
    <property type="entry name" value="RNA POLYMERASE SIGMA-E FACTOR"/>
    <property type="match status" value="1"/>
</dbReference>
<dbReference type="InterPro" id="IPR014322">
    <property type="entry name" value="RNA_pol_sigma-B/F/G"/>
</dbReference>
<dbReference type="PRINTS" id="PR00046">
    <property type="entry name" value="SIGMA70FCT"/>
</dbReference>
<dbReference type="NCBIfam" id="TIGR02937">
    <property type="entry name" value="sigma70-ECF"/>
    <property type="match status" value="1"/>
</dbReference>
<dbReference type="InterPro" id="IPR007630">
    <property type="entry name" value="RNA_pol_sigma70_r4"/>
</dbReference>
<dbReference type="InterPro" id="IPR007624">
    <property type="entry name" value="RNA_pol_sigma70_r3"/>
</dbReference>
<dbReference type="NCBIfam" id="TIGR02980">
    <property type="entry name" value="SigBFG"/>
    <property type="match status" value="1"/>
</dbReference>
<dbReference type="PANTHER" id="PTHR30385">
    <property type="entry name" value="SIGMA FACTOR F FLAGELLAR"/>
    <property type="match status" value="1"/>
</dbReference>
<organism evidence="8 9">
    <name type="scientific">Paractinoplanes bogorensis</name>
    <dbReference type="NCBI Taxonomy" id="1610840"/>
    <lineage>
        <taxon>Bacteria</taxon>
        <taxon>Bacillati</taxon>
        <taxon>Actinomycetota</taxon>
        <taxon>Actinomycetes</taxon>
        <taxon>Micromonosporales</taxon>
        <taxon>Micromonosporaceae</taxon>
        <taxon>Paractinoplanes</taxon>
    </lineage>
</organism>
<dbReference type="Pfam" id="PF04539">
    <property type="entry name" value="Sigma70_r3"/>
    <property type="match status" value="1"/>
</dbReference>
<dbReference type="InterPro" id="IPR014284">
    <property type="entry name" value="RNA_pol_sigma-70_dom"/>
</dbReference>
<keyword evidence="2" id="KW-0731">Sigma factor</keyword>
<evidence type="ECO:0000259" key="7">
    <source>
        <dbReference type="Pfam" id="PF04545"/>
    </source>
</evidence>
<keyword evidence="9" id="KW-1185">Reference proteome</keyword>
<dbReference type="Gene3D" id="1.10.10.10">
    <property type="entry name" value="Winged helix-like DNA-binding domain superfamily/Winged helix DNA-binding domain"/>
    <property type="match status" value="2"/>
</dbReference>
<accession>A0ABS5YZB7</accession>
<keyword evidence="1" id="KW-0805">Transcription regulation</keyword>
<evidence type="ECO:0000313" key="8">
    <source>
        <dbReference type="EMBL" id="MBU2668044.1"/>
    </source>
</evidence>
<gene>
    <name evidence="8" type="ORF">KOI35_31490</name>
</gene>
<name>A0ABS5YZB7_9ACTN</name>
<sequence length="258" mass="28021">MTVAVAAQDTATTDRASDLIAALAALPAGHPSRPELRARTIEAWMPMARHLANRYAGRGEPADDLFQVALVGLIKAVDRFQADRGVEFAGFAIPTIVGELKRHFRDRTWSIRVPRRLQELRLAITGANTTLTHTLGRSPTVADIAAYLEVSEEDVLEGLEGSRAYNATSLSTPVGAEGSSELGETLGGDDHEFEVAENRIALAPALASLDEREQKIVALRFYGNLTQSQIAEEIGISQMHVSRLLAKALGKMRRRLDA</sequence>
<proteinExistence type="predicted"/>
<reference evidence="8 9" key="1">
    <citation type="submission" date="2021-06" db="EMBL/GenBank/DDBJ databases">
        <title>Actinoplanes lichenicola sp. nov., and Actinoplanes ovalisporus sp. nov., isolated from lichen in Thailand.</title>
        <authorList>
            <person name="Saeng-In P."/>
            <person name="Kanchanasin P."/>
            <person name="Yuki M."/>
            <person name="Kudo T."/>
            <person name="Ohkuma M."/>
            <person name="Phongsopitanun W."/>
            <person name="Tanasupawat S."/>
        </authorList>
    </citation>
    <scope>NUCLEOTIDE SEQUENCE [LARGE SCALE GENOMIC DNA]</scope>
    <source>
        <strain evidence="8 9">NBRC 110975</strain>
    </source>
</reference>
<dbReference type="Gene3D" id="1.20.120.1810">
    <property type="match status" value="1"/>
</dbReference>
<dbReference type="InterPro" id="IPR013324">
    <property type="entry name" value="RNA_pol_sigma_r3/r4-like"/>
</dbReference>
<dbReference type="SUPFAM" id="SSF88946">
    <property type="entry name" value="Sigma2 domain of RNA polymerase sigma factors"/>
    <property type="match status" value="1"/>
</dbReference>
<dbReference type="InterPro" id="IPR000943">
    <property type="entry name" value="RNA_pol_sigma70"/>
</dbReference>
<evidence type="ECO:0000256" key="3">
    <source>
        <dbReference type="ARBA" id="ARBA00023125"/>
    </source>
</evidence>
<dbReference type="Pfam" id="PF04542">
    <property type="entry name" value="Sigma70_r2"/>
    <property type="match status" value="1"/>
</dbReference>
<evidence type="ECO:0000256" key="2">
    <source>
        <dbReference type="ARBA" id="ARBA00023082"/>
    </source>
</evidence>
<protein>
    <submittedName>
        <fullName evidence="8">RNA polymerase sigma factor SigF</fullName>
    </submittedName>
</protein>
<feature type="domain" description="RNA polymerase sigma-70 region 4" evidence="7">
    <location>
        <begin position="205"/>
        <end position="253"/>
    </location>
</feature>
<evidence type="ECO:0000313" key="9">
    <source>
        <dbReference type="Proteomes" id="UP001519654"/>
    </source>
</evidence>
<dbReference type="InterPro" id="IPR036388">
    <property type="entry name" value="WH-like_DNA-bd_sf"/>
</dbReference>